<dbReference type="InterPro" id="IPR038377">
    <property type="entry name" value="Na/Glc_symporter_sf"/>
</dbReference>
<evidence type="ECO:0000256" key="2">
    <source>
        <dbReference type="ARBA" id="ARBA00006434"/>
    </source>
</evidence>
<accession>A0A3B0TEH5</accession>
<gene>
    <name evidence="7" type="ORF">MNBD_BACTEROID03-1779</name>
</gene>
<evidence type="ECO:0000256" key="4">
    <source>
        <dbReference type="ARBA" id="ARBA00022989"/>
    </source>
</evidence>
<dbReference type="EMBL" id="UOEL01000025">
    <property type="protein sequence ID" value="VAW10569.1"/>
    <property type="molecule type" value="Genomic_DNA"/>
</dbReference>
<keyword evidence="3 6" id="KW-0812">Transmembrane</keyword>
<feature type="transmembrane region" description="Helical" evidence="6">
    <location>
        <begin position="397"/>
        <end position="419"/>
    </location>
</feature>
<evidence type="ECO:0000313" key="7">
    <source>
        <dbReference type="EMBL" id="VAW10569.1"/>
    </source>
</evidence>
<dbReference type="GO" id="GO:0005886">
    <property type="term" value="C:plasma membrane"/>
    <property type="evidence" value="ECO:0007669"/>
    <property type="project" value="TreeGrafter"/>
</dbReference>
<evidence type="ECO:0000256" key="5">
    <source>
        <dbReference type="ARBA" id="ARBA00023136"/>
    </source>
</evidence>
<reference evidence="7" key="1">
    <citation type="submission" date="2018-06" db="EMBL/GenBank/DDBJ databases">
        <authorList>
            <person name="Zhirakovskaya E."/>
        </authorList>
    </citation>
    <scope>NUCLEOTIDE SEQUENCE</scope>
</reference>
<dbReference type="PANTHER" id="PTHR11819">
    <property type="entry name" value="SOLUTE CARRIER FAMILY 5"/>
    <property type="match status" value="1"/>
</dbReference>
<feature type="transmembrane region" description="Helical" evidence="6">
    <location>
        <begin position="483"/>
        <end position="505"/>
    </location>
</feature>
<dbReference type="AlphaFoldDB" id="A0A3B0TEH5"/>
<feature type="transmembrane region" description="Helical" evidence="6">
    <location>
        <begin position="459"/>
        <end position="477"/>
    </location>
</feature>
<dbReference type="GO" id="GO:0005412">
    <property type="term" value="F:D-glucose:sodium symporter activity"/>
    <property type="evidence" value="ECO:0007669"/>
    <property type="project" value="TreeGrafter"/>
</dbReference>
<dbReference type="PANTHER" id="PTHR11819:SF77">
    <property type="entry name" value="SODIUM_GLUCOSE COTRANSPORT PROTEIN"/>
    <property type="match status" value="1"/>
</dbReference>
<dbReference type="Gene3D" id="1.20.1730.10">
    <property type="entry name" value="Sodium/glucose cotransporter"/>
    <property type="match status" value="1"/>
</dbReference>
<feature type="transmembrane region" description="Helical" evidence="6">
    <location>
        <begin position="300"/>
        <end position="320"/>
    </location>
</feature>
<feature type="transmembrane region" description="Helical" evidence="6">
    <location>
        <begin position="545"/>
        <end position="571"/>
    </location>
</feature>
<protein>
    <submittedName>
        <fullName evidence="7">Permease of the drug/metabolite transporter (DMT) superfamily</fullName>
    </submittedName>
</protein>
<feature type="transmembrane region" description="Helical" evidence="6">
    <location>
        <begin position="352"/>
        <end position="376"/>
    </location>
</feature>
<dbReference type="Pfam" id="PF00474">
    <property type="entry name" value="SSF"/>
    <property type="match status" value="1"/>
</dbReference>
<comment type="subcellular location">
    <subcellularLocation>
        <location evidence="1">Membrane</location>
        <topology evidence="1">Multi-pass membrane protein</topology>
    </subcellularLocation>
</comment>
<proteinExistence type="inferred from homology"/>
<sequence>MKSISNIPHSSLVEIDYTIVILYLLVLVGFALYMKITKKSGTDTESYFLGGRKIPGWLNGISYAATSMNTDVAPAYSGMTVISGAFIYWWYISRFSIALMIGAVLFAVLWRRLKLITSPEFYEIRFSGNAATVVRSWVAIRSAFISVVAWTGAGLLGLHKIALPLLGWDMMTTLAIIIPIVLFYVLLSGYIGVVISDFFQTFIIIVSSFLLMCLVLQDFSGGEGIINGTIGLKNALLNQFGEGVVSWHPPKSHELLGMIGIIAWMVGSSVGYGGDVAPMSGAMEGQRILSCKNENEASKMYIWTEITLFLMLTLLTLPALGAMVKWPGLHDGTINKELAYGMLLNEYLPTGLLGLAVSGILASVMSTISSNMNFGAQVFVNDVYKRLFVKKATERHYLIIGRYVATVIVALAIIVAVRAENVIDIAIFMLGISSAELTANWAQWWWWRFNAKARLAASFGGPIIFIINKFIVFKYFIDMGDDTAYIIVLTSMAITFVFWVSVALLTEPESDEKLIAFYKRAKPMGWWGDIPKKAGITESSKPRKVIIGLAIAIVGAIAISSGTISFNSLYIAQWDTAIYAGIICMVFAIAFRILFKKYNIKNND</sequence>
<keyword evidence="4 6" id="KW-1133">Transmembrane helix</keyword>
<evidence type="ECO:0000256" key="6">
    <source>
        <dbReference type="SAM" id="Phobius"/>
    </source>
</evidence>
<feature type="transmembrane region" description="Helical" evidence="6">
    <location>
        <begin position="255"/>
        <end position="279"/>
    </location>
</feature>
<evidence type="ECO:0000256" key="3">
    <source>
        <dbReference type="ARBA" id="ARBA00022692"/>
    </source>
</evidence>
<feature type="transmembrane region" description="Helical" evidence="6">
    <location>
        <begin position="198"/>
        <end position="217"/>
    </location>
</feature>
<feature type="transmembrane region" description="Helical" evidence="6">
    <location>
        <begin position="165"/>
        <end position="186"/>
    </location>
</feature>
<evidence type="ECO:0000256" key="1">
    <source>
        <dbReference type="ARBA" id="ARBA00004141"/>
    </source>
</evidence>
<dbReference type="PROSITE" id="PS50283">
    <property type="entry name" value="NA_SOLUT_SYMP_3"/>
    <property type="match status" value="1"/>
</dbReference>
<comment type="similarity">
    <text evidence="2">Belongs to the sodium:solute symporter (SSF) (TC 2.A.21) family.</text>
</comment>
<feature type="transmembrane region" description="Helical" evidence="6">
    <location>
        <begin position="425"/>
        <end position="447"/>
    </location>
</feature>
<feature type="transmembrane region" description="Helical" evidence="6">
    <location>
        <begin position="12"/>
        <end position="34"/>
    </location>
</feature>
<feature type="transmembrane region" description="Helical" evidence="6">
    <location>
        <begin position="88"/>
        <end position="110"/>
    </location>
</feature>
<dbReference type="InterPro" id="IPR001734">
    <property type="entry name" value="Na/solute_symporter"/>
</dbReference>
<feature type="transmembrane region" description="Helical" evidence="6">
    <location>
        <begin position="577"/>
        <end position="595"/>
    </location>
</feature>
<feature type="transmembrane region" description="Helical" evidence="6">
    <location>
        <begin position="130"/>
        <end position="153"/>
    </location>
</feature>
<keyword evidence="5 6" id="KW-0472">Membrane</keyword>
<name>A0A3B0TEH5_9ZZZZ</name>
<organism evidence="7">
    <name type="scientific">hydrothermal vent metagenome</name>
    <dbReference type="NCBI Taxonomy" id="652676"/>
    <lineage>
        <taxon>unclassified sequences</taxon>
        <taxon>metagenomes</taxon>
        <taxon>ecological metagenomes</taxon>
    </lineage>
</organism>